<name>A0ABR4JGM6_9EURO</name>
<protein>
    <recommendedName>
        <fullName evidence="3">NAD(P)-binding protein</fullName>
    </recommendedName>
</protein>
<dbReference type="PRINTS" id="PR00081">
    <property type="entry name" value="GDHRDH"/>
</dbReference>
<dbReference type="Gene3D" id="3.40.50.720">
    <property type="entry name" value="NAD(P)-binding Rossmann-like Domain"/>
    <property type="match status" value="1"/>
</dbReference>
<dbReference type="InterPro" id="IPR036291">
    <property type="entry name" value="NAD(P)-bd_dom_sf"/>
</dbReference>
<comment type="caution">
    <text evidence="1">The sequence shown here is derived from an EMBL/GenBank/DDBJ whole genome shotgun (WGS) entry which is preliminary data.</text>
</comment>
<dbReference type="Proteomes" id="UP001610446">
    <property type="component" value="Unassembled WGS sequence"/>
</dbReference>
<evidence type="ECO:0000313" key="1">
    <source>
        <dbReference type="EMBL" id="KAL2839194.1"/>
    </source>
</evidence>
<dbReference type="PANTHER" id="PTHR45458">
    <property type="entry name" value="SHORT-CHAIN DEHYDROGENASE/REDUCTASE SDR"/>
    <property type="match status" value="1"/>
</dbReference>
<keyword evidence="2" id="KW-1185">Reference proteome</keyword>
<organism evidence="1 2">
    <name type="scientific">Aspergillus pseudoustus</name>
    <dbReference type="NCBI Taxonomy" id="1810923"/>
    <lineage>
        <taxon>Eukaryota</taxon>
        <taxon>Fungi</taxon>
        <taxon>Dikarya</taxon>
        <taxon>Ascomycota</taxon>
        <taxon>Pezizomycotina</taxon>
        <taxon>Eurotiomycetes</taxon>
        <taxon>Eurotiomycetidae</taxon>
        <taxon>Eurotiales</taxon>
        <taxon>Aspergillaceae</taxon>
        <taxon>Aspergillus</taxon>
        <taxon>Aspergillus subgen. Nidulantes</taxon>
    </lineage>
</organism>
<dbReference type="SUPFAM" id="SSF51735">
    <property type="entry name" value="NAD(P)-binding Rossmann-fold domains"/>
    <property type="match status" value="1"/>
</dbReference>
<gene>
    <name evidence="1" type="ORF">BJY01DRAFT_250613</name>
</gene>
<evidence type="ECO:0008006" key="3">
    <source>
        <dbReference type="Google" id="ProtNLM"/>
    </source>
</evidence>
<accession>A0ABR4JGM6</accession>
<dbReference type="PANTHER" id="PTHR45458:SF1">
    <property type="entry name" value="SHORT CHAIN DEHYDROGENASE"/>
    <property type="match status" value="1"/>
</dbReference>
<reference evidence="1 2" key="1">
    <citation type="submission" date="2024-07" db="EMBL/GenBank/DDBJ databases">
        <title>Section-level genome sequencing and comparative genomics of Aspergillus sections Usti and Cavernicolus.</title>
        <authorList>
            <consortium name="Lawrence Berkeley National Laboratory"/>
            <person name="Nybo J.L."/>
            <person name="Vesth T.C."/>
            <person name="Theobald S."/>
            <person name="Frisvad J.C."/>
            <person name="Larsen T.O."/>
            <person name="Kjaerboelling I."/>
            <person name="Rothschild-Mancinelli K."/>
            <person name="Lyhne E.K."/>
            <person name="Kogle M.E."/>
            <person name="Barry K."/>
            <person name="Clum A."/>
            <person name="Na H."/>
            <person name="Ledsgaard L."/>
            <person name="Lin J."/>
            <person name="Lipzen A."/>
            <person name="Kuo A."/>
            <person name="Riley R."/>
            <person name="Mondo S."/>
            <person name="Labutti K."/>
            <person name="Haridas S."/>
            <person name="Pangalinan J."/>
            <person name="Salamov A.A."/>
            <person name="Simmons B.A."/>
            <person name="Magnuson J.K."/>
            <person name="Chen J."/>
            <person name="Drula E."/>
            <person name="Henrissat B."/>
            <person name="Wiebenga A."/>
            <person name="Lubbers R.J."/>
            <person name="Gomes A.C."/>
            <person name="Makela M.R."/>
            <person name="Stajich J."/>
            <person name="Grigoriev I.V."/>
            <person name="Mortensen U.H."/>
            <person name="De Vries R.P."/>
            <person name="Baker S.E."/>
            <person name="Andersen M.R."/>
        </authorList>
    </citation>
    <scope>NUCLEOTIDE SEQUENCE [LARGE SCALE GENOMIC DNA]</scope>
    <source>
        <strain evidence="1 2">CBS 123904</strain>
    </source>
</reference>
<dbReference type="InterPro" id="IPR002347">
    <property type="entry name" value="SDR_fam"/>
</dbReference>
<sequence length="263" mass="28643">MPEAWIIVGASRGIGLEFVRQLAESGQRTIAAVRDKSRVEQLDEVVKQYAGNGGDLITVEECDVASEKSIEVGPVRIRGTDSFTSAIKKRVLEDRLQVKNVILNAGINHYPNRATEISFSSFTLHITTNTIGPIITAQKLLAIDPASPPPEKLVFISSDSGSTALFRGHEDGFGIYAATKAALNQALRHMAAEIERNGGKGTCVLALHPGEVETDMANVELGWQVEGVIQPRESVEGMLRVIAEKGAEDNGTFWRWDGRSHPW</sequence>
<dbReference type="EMBL" id="JBFXLU010000136">
    <property type="protein sequence ID" value="KAL2839194.1"/>
    <property type="molecule type" value="Genomic_DNA"/>
</dbReference>
<proteinExistence type="predicted"/>
<dbReference type="Pfam" id="PF00106">
    <property type="entry name" value="adh_short"/>
    <property type="match status" value="1"/>
</dbReference>
<evidence type="ECO:0000313" key="2">
    <source>
        <dbReference type="Proteomes" id="UP001610446"/>
    </source>
</evidence>
<dbReference type="InterPro" id="IPR052184">
    <property type="entry name" value="SDR_enzymes"/>
</dbReference>